<evidence type="ECO:0000313" key="13">
    <source>
        <dbReference type="Proteomes" id="UP001593833"/>
    </source>
</evidence>
<dbReference type="Gene3D" id="3.40.50.1370">
    <property type="entry name" value="Aspartate/ornithine carbamoyltransferase"/>
    <property type="match status" value="2"/>
</dbReference>
<comment type="function">
    <text evidence="6">Catalyzes the condensation of carbamoyl phosphate and aspartate to form carbamoyl aspartate and inorganic phosphate, the committed step in the de novo pyrimidine nucleotide biosynthesis pathway.</text>
</comment>
<evidence type="ECO:0000256" key="3">
    <source>
        <dbReference type="ARBA" id="ARBA00013008"/>
    </source>
</evidence>
<dbReference type="InterPro" id="IPR006131">
    <property type="entry name" value="Asp_carbamoyltransf_Asp/Orn-bd"/>
</dbReference>
<dbReference type="PANTHER" id="PTHR45753:SF6">
    <property type="entry name" value="ASPARTATE CARBAMOYLTRANSFERASE"/>
    <property type="match status" value="1"/>
</dbReference>
<evidence type="ECO:0000256" key="4">
    <source>
        <dbReference type="ARBA" id="ARBA00022679"/>
    </source>
</evidence>
<comment type="catalytic activity">
    <reaction evidence="7">
        <text>carbamoyl phosphate + L-aspartate = N-carbamoyl-L-aspartate + phosphate + H(+)</text>
        <dbReference type="Rhea" id="RHEA:20013"/>
        <dbReference type="ChEBI" id="CHEBI:15378"/>
        <dbReference type="ChEBI" id="CHEBI:29991"/>
        <dbReference type="ChEBI" id="CHEBI:32814"/>
        <dbReference type="ChEBI" id="CHEBI:43474"/>
        <dbReference type="ChEBI" id="CHEBI:58228"/>
        <dbReference type="EC" id="2.1.3.2"/>
    </reaction>
</comment>
<dbReference type="Pfam" id="PF02729">
    <property type="entry name" value="OTCace_N"/>
    <property type="match status" value="1"/>
</dbReference>
<dbReference type="Proteomes" id="UP001593833">
    <property type="component" value="Unassembled WGS sequence"/>
</dbReference>
<dbReference type="InterPro" id="IPR002082">
    <property type="entry name" value="Asp_carbamoyltransf"/>
</dbReference>
<dbReference type="GO" id="GO:0004070">
    <property type="term" value="F:aspartate carbamoyltransferase activity"/>
    <property type="evidence" value="ECO:0007669"/>
    <property type="project" value="UniProtKB-EC"/>
</dbReference>
<dbReference type="PANTHER" id="PTHR45753">
    <property type="entry name" value="ORNITHINE CARBAMOYLTRANSFERASE, MITOCHONDRIAL"/>
    <property type="match status" value="1"/>
</dbReference>
<evidence type="ECO:0000256" key="6">
    <source>
        <dbReference type="ARBA" id="ARBA00043884"/>
    </source>
</evidence>
<dbReference type="InterPro" id="IPR036901">
    <property type="entry name" value="Asp/Orn_carbamoylTrfase_sf"/>
</dbReference>
<protein>
    <recommendedName>
        <fullName evidence="3 8">Aspartate carbamoyltransferase</fullName>
        <ecNumber evidence="3 8">2.1.3.2</ecNumber>
    </recommendedName>
</protein>
<evidence type="ECO:0000259" key="11">
    <source>
        <dbReference type="Pfam" id="PF02729"/>
    </source>
</evidence>
<keyword evidence="5" id="KW-0665">Pyrimidine biosynthesis</keyword>
<dbReference type="EMBL" id="JBHPKH010000056">
    <property type="protein sequence ID" value="MFC1572968.1"/>
    <property type="molecule type" value="Genomic_DNA"/>
</dbReference>
<evidence type="ECO:0000256" key="9">
    <source>
        <dbReference type="RuleBase" id="RU003634"/>
    </source>
</evidence>
<dbReference type="InterPro" id="IPR006130">
    <property type="entry name" value="Asp/Orn_carbamoylTrfase"/>
</dbReference>
<keyword evidence="13" id="KW-1185">Reference proteome</keyword>
<evidence type="ECO:0000256" key="2">
    <source>
        <dbReference type="ARBA" id="ARBA00008896"/>
    </source>
</evidence>
<organism evidence="12 13">
    <name type="scientific">Eiseniibacteriota bacterium</name>
    <dbReference type="NCBI Taxonomy" id="2212470"/>
    <lineage>
        <taxon>Bacteria</taxon>
        <taxon>Candidatus Eiseniibacteriota</taxon>
    </lineage>
</organism>
<accession>A0ABV6YKX6</accession>
<dbReference type="NCBIfam" id="TIGR00670">
    <property type="entry name" value="asp_carb_tr"/>
    <property type="match status" value="1"/>
</dbReference>
<evidence type="ECO:0000256" key="8">
    <source>
        <dbReference type="NCBIfam" id="TIGR00670"/>
    </source>
</evidence>
<keyword evidence="4 9" id="KW-0808">Transferase</keyword>
<dbReference type="EC" id="2.1.3.2" evidence="3 8"/>
<comment type="pathway">
    <text evidence="1">Pyrimidine metabolism; UMP biosynthesis via de novo pathway; (S)-dihydroorotate from bicarbonate: step 2/3.</text>
</comment>
<proteinExistence type="inferred from homology"/>
<evidence type="ECO:0000259" key="10">
    <source>
        <dbReference type="Pfam" id="PF00185"/>
    </source>
</evidence>
<evidence type="ECO:0000313" key="12">
    <source>
        <dbReference type="EMBL" id="MFC1572968.1"/>
    </source>
</evidence>
<evidence type="ECO:0000256" key="7">
    <source>
        <dbReference type="ARBA" id="ARBA00048859"/>
    </source>
</evidence>
<feature type="domain" description="Aspartate/ornithine carbamoyltransferase Asp/Orn-binding" evidence="10">
    <location>
        <begin position="186"/>
        <end position="332"/>
    </location>
</feature>
<comment type="similarity">
    <text evidence="2">Belongs to the aspartate/ornithine carbamoyltransferase superfamily. ATCase family.</text>
</comment>
<sequence length="345" mass="38091">MSRGNEAILTRGSEAVMNRVATKPVSKRGEVAMLPFKHLISSNQLTPEVLSELFAATDHMKNVCERRGRSPLLASRVVALLFYEPSSRTMLSFQSAAQRLYAGVLFAQGKESSALKKRETLHDSMSVFSGYCDAIIMRHPDKGSAEKAAAACAVPFINAGDGGNEHPTQALIDAYTIHKELGRLDNLHVAFGFDPLQSRSIHSLAFLLAQYPGSEFTFVSPEPLAAGREFLNTLKKSGVTCHESNDLAALKDADVIYLNRLQEERFENSDDFERYRRLYVLQPEMIGPKQRLILDPLPRIDEIALAVDELPQAAYFRQAHNGVAVRMALLVTMLKGVGGGAREED</sequence>
<reference evidence="12 13" key="1">
    <citation type="submission" date="2024-09" db="EMBL/GenBank/DDBJ databases">
        <authorList>
            <person name="D'Angelo T."/>
        </authorList>
    </citation>
    <scope>NUCLEOTIDE SEQUENCE [LARGE SCALE GENOMIC DNA]</scope>
    <source>
        <strain evidence="12">SAG AM-320-E07</strain>
    </source>
</reference>
<gene>
    <name evidence="12" type="primary">pyrB</name>
    <name evidence="12" type="ORF">ACFL6M_05145</name>
</gene>
<evidence type="ECO:0000256" key="5">
    <source>
        <dbReference type="ARBA" id="ARBA00022975"/>
    </source>
</evidence>
<evidence type="ECO:0000256" key="1">
    <source>
        <dbReference type="ARBA" id="ARBA00004852"/>
    </source>
</evidence>
<feature type="domain" description="Aspartate/ornithine carbamoyltransferase carbamoyl-P binding" evidence="11">
    <location>
        <begin position="37"/>
        <end position="178"/>
    </location>
</feature>
<comment type="caution">
    <text evidence="12">The sequence shown here is derived from an EMBL/GenBank/DDBJ whole genome shotgun (WGS) entry which is preliminary data.</text>
</comment>
<dbReference type="InterPro" id="IPR006132">
    <property type="entry name" value="Asp/Orn_carbamoyltranf_P-bd"/>
</dbReference>
<dbReference type="PRINTS" id="PR00101">
    <property type="entry name" value="ATCASE"/>
</dbReference>
<dbReference type="PRINTS" id="PR00100">
    <property type="entry name" value="AOTCASE"/>
</dbReference>
<dbReference type="SUPFAM" id="SSF53671">
    <property type="entry name" value="Aspartate/ornithine carbamoyltransferase"/>
    <property type="match status" value="1"/>
</dbReference>
<dbReference type="Pfam" id="PF00185">
    <property type="entry name" value="OTCace"/>
    <property type="match status" value="1"/>
</dbReference>
<name>A0ABV6YKX6_UNCEI</name>